<dbReference type="InterPro" id="IPR025948">
    <property type="entry name" value="HTH-like_dom"/>
</dbReference>
<reference evidence="4" key="1">
    <citation type="submission" date="2022-12" db="EMBL/GenBank/DDBJ databases">
        <authorList>
            <person name="Mo P."/>
        </authorList>
    </citation>
    <scope>NUCLEOTIDE SEQUENCE [LARGE SCALE GENOMIC DNA]</scope>
    <source>
        <strain evidence="4">HUAS 3-15</strain>
    </source>
</reference>
<proteinExistence type="predicted"/>
<dbReference type="InterPro" id="IPR036397">
    <property type="entry name" value="RNaseH_sf"/>
</dbReference>
<dbReference type="RefSeq" id="WP_270150579.1">
    <property type="nucleotide sequence ID" value="NZ_CP115450.1"/>
</dbReference>
<dbReference type="PROSITE" id="PS50994">
    <property type="entry name" value="INTEGRASE"/>
    <property type="match status" value="1"/>
</dbReference>
<dbReference type="Pfam" id="PF13276">
    <property type="entry name" value="HTH_21"/>
    <property type="match status" value="1"/>
</dbReference>
<dbReference type="InterPro" id="IPR001584">
    <property type="entry name" value="Integrase_cat-core"/>
</dbReference>
<dbReference type="Proteomes" id="UP001212821">
    <property type="component" value="Chromosome"/>
</dbReference>
<organism evidence="3 4">
    <name type="scientific">Kitasatospora cathayae</name>
    <dbReference type="NCBI Taxonomy" id="3004092"/>
    <lineage>
        <taxon>Bacteria</taxon>
        <taxon>Bacillati</taxon>
        <taxon>Actinomycetota</taxon>
        <taxon>Actinomycetes</taxon>
        <taxon>Kitasatosporales</taxon>
        <taxon>Streptomycetaceae</taxon>
        <taxon>Kitasatospora</taxon>
    </lineage>
</organism>
<gene>
    <name evidence="3" type="ORF">O1G21_39150</name>
</gene>
<sequence length="375" mass="42013">MIAVRGSATAVLDLLPGVGLADTTGALSSAARNAEILVLRHEVALLRRQIERPRMSWADRAVLSALARKLPTTLRRHRLVTPGTLPAWHRRLVRWKWRQPPAGPSRPPLPDELAALMQRLATDNPTWGYARVQGELRRLGHRVAAATIRRVLRRFGLPPALRRASRQSWRTFLHAQARTLLACDFLHVDTVFIKRLYVFFVMEITTRRVHVLGVTAHPTGEWVAQLARNLLVDLGDGAGGFRFLIRDRDSKFTAAFDAVFAGNGTTVIPTPPQSPRSNAFAERWIRTVRAECTDRLLIIGERHLRAVLAEYTEHYNTGRAHRSLELRAPDDEPNVIRLPAAAIRCRRVLGGLLNEYHGAPIQSPRSPRETPSSAA</sequence>
<name>A0ABY7QGC2_9ACTN</name>
<evidence type="ECO:0000256" key="1">
    <source>
        <dbReference type="ARBA" id="ARBA00002286"/>
    </source>
</evidence>
<comment type="function">
    <text evidence="1">Involved in the transposition of the insertion sequence.</text>
</comment>
<dbReference type="InterPro" id="IPR012337">
    <property type="entry name" value="RNaseH-like_sf"/>
</dbReference>
<dbReference type="EMBL" id="CP115450">
    <property type="protein sequence ID" value="WBP91314.1"/>
    <property type="molecule type" value="Genomic_DNA"/>
</dbReference>
<feature type="domain" description="Integrase catalytic" evidence="2">
    <location>
        <begin position="173"/>
        <end position="337"/>
    </location>
</feature>
<evidence type="ECO:0000259" key="2">
    <source>
        <dbReference type="PROSITE" id="PS50994"/>
    </source>
</evidence>
<evidence type="ECO:0000313" key="4">
    <source>
        <dbReference type="Proteomes" id="UP001212821"/>
    </source>
</evidence>
<evidence type="ECO:0000313" key="3">
    <source>
        <dbReference type="EMBL" id="WBP91314.1"/>
    </source>
</evidence>
<keyword evidence="4" id="KW-1185">Reference proteome</keyword>
<dbReference type="Gene3D" id="3.30.420.10">
    <property type="entry name" value="Ribonuclease H-like superfamily/Ribonuclease H"/>
    <property type="match status" value="1"/>
</dbReference>
<dbReference type="SUPFAM" id="SSF53098">
    <property type="entry name" value="Ribonuclease H-like"/>
    <property type="match status" value="1"/>
</dbReference>
<accession>A0ABY7QGC2</accession>
<protein>
    <submittedName>
        <fullName evidence="3">Integrase core domain-containing protein</fullName>
    </submittedName>
</protein>
<dbReference type="Pfam" id="PF13683">
    <property type="entry name" value="rve_3"/>
    <property type="match status" value="1"/>
</dbReference>